<dbReference type="EMBL" id="BSTJ01000004">
    <property type="protein sequence ID" value="GLY75459.1"/>
    <property type="molecule type" value="Genomic_DNA"/>
</dbReference>
<name>A0A9W6VQ30_9ACTN</name>
<gene>
    <name evidence="1" type="ORF">Airi01_037260</name>
</gene>
<proteinExistence type="predicted"/>
<dbReference type="Proteomes" id="UP001165135">
    <property type="component" value="Unassembled WGS sequence"/>
</dbReference>
<sequence length="43" mass="4537">MTERSEGIGRRVPVVTPSDVGGLMTERSEETAFALAAMAREGA</sequence>
<organism evidence="1 2">
    <name type="scientific">Actinoallomurus iriomotensis</name>
    <dbReference type="NCBI Taxonomy" id="478107"/>
    <lineage>
        <taxon>Bacteria</taxon>
        <taxon>Bacillati</taxon>
        <taxon>Actinomycetota</taxon>
        <taxon>Actinomycetes</taxon>
        <taxon>Streptosporangiales</taxon>
        <taxon>Thermomonosporaceae</taxon>
        <taxon>Actinoallomurus</taxon>
    </lineage>
</organism>
<reference evidence="1" key="1">
    <citation type="submission" date="2023-03" db="EMBL/GenBank/DDBJ databases">
        <title>Actinoallomurus iriomotensis NBRC 103681.</title>
        <authorList>
            <person name="Ichikawa N."/>
            <person name="Sato H."/>
            <person name="Tonouchi N."/>
        </authorList>
    </citation>
    <scope>NUCLEOTIDE SEQUENCE</scope>
    <source>
        <strain evidence="1">NBRC 103681</strain>
    </source>
</reference>
<dbReference type="AlphaFoldDB" id="A0A9W6VQ30"/>
<accession>A0A9W6VQ30</accession>
<comment type="caution">
    <text evidence="1">The sequence shown here is derived from an EMBL/GenBank/DDBJ whole genome shotgun (WGS) entry which is preliminary data.</text>
</comment>
<evidence type="ECO:0000313" key="2">
    <source>
        <dbReference type="Proteomes" id="UP001165135"/>
    </source>
</evidence>
<dbReference type="RefSeq" id="WP_285622527.1">
    <property type="nucleotide sequence ID" value="NZ_BSTJ01000004.1"/>
</dbReference>
<protein>
    <submittedName>
        <fullName evidence="1">Uncharacterized protein</fullName>
    </submittedName>
</protein>
<evidence type="ECO:0000313" key="1">
    <source>
        <dbReference type="EMBL" id="GLY75459.1"/>
    </source>
</evidence>